<dbReference type="Pfam" id="PF05144">
    <property type="entry name" value="Phage_CRI"/>
    <property type="match status" value="1"/>
</dbReference>
<dbReference type="Pfam" id="PF05155">
    <property type="entry name" value="G2P_X_C"/>
    <property type="match status" value="1"/>
</dbReference>
<dbReference type="PATRIC" id="fig|1328313.3.peg.3907"/>
<dbReference type="GO" id="GO:0006260">
    <property type="term" value="P:DNA replication"/>
    <property type="evidence" value="ECO:0007669"/>
    <property type="project" value="InterPro"/>
</dbReference>
<protein>
    <submittedName>
        <fullName evidence="3">Phage/plasmid replication protein</fullName>
    </submittedName>
</protein>
<keyword evidence="4" id="KW-1185">Reference proteome</keyword>
<name>W7QGP6_9ALTE</name>
<evidence type="ECO:0000259" key="2">
    <source>
        <dbReference type="Pfam" id="PF05155"/>
    </source>
</evidence>
<dbReference type="Proteomes" id="UP000019276">
    <property type="component" value="Unassembled WGS sequence"/>
</dbReference>
<dbReference type="AlphaFoldDB" id="W7QGP6"/>
<sequence>MTGNPSRFNRIDNLFGYASLDECFAVYNSILAQIGLPPFTKATRIYYRQTPDSGRAEQVSDGAQITRLDLTTNLSVGKNNTMDYIKGLSTLRYRNMIGNLYANGMTADWQSPKGNNRLIYPCAYDKANELELHSLSKVKKKYGEDSEQYKYLVGIINYCREQGVVRLEQKVRSEQLRRMGARSWGLFEEALIRKLHDDFLNLDKRLQVNSMDIQTISEQLISEDIVTNTKAATTTAYYVYEWMNGKKFDFSKSQVKTHRARLRKIGIDIKNVCDHSKFSPVVVSNIREIKPTPLLVPAWYQRPKSQLIKLAV</sequence>
<evidence type="ECO:0000259" key="1">
    <source>
        <dbReference type="Pfam" id="PF05144"/>
    </source>
</evidence>
<dbReference type="InterPro" id="IPR022686">
    <property type="entry name" value="G2P_N"/>
</dbReference>
<dbReference type="InterPro" id="IPR022688">
    <property type="entry name" value="G2P_C"/>
</dbReference>
<feature type="domain" description="Replication-associated protein G2P N-terminal" evidence="1">
    <location>
        <begin position="2"/>
        <end position="180"/>
    </location>
</feature>
<organism evidence="3 4">
    <name type="scientific">Catenovulum agarivorans DS-2</name>
    <dbReference type="NCBI Taxonomy" id="1328313"/>
    <lineage>
        <taxon>Bacteria</taxon>
        <taxon>Pseudomonadati</taxon>
        <taxon>Pseudomonadota</taxon>
        <taxon>Gammaproteobacteria</taxon>
        <taxon>Alteromonadales</taxon>
        <taxon>Alteromonadaceae</taxon>
        <taxon>Catenovulum</taxon>
    </lineage>
</organism>
<dbReference type="STRING" id="1328313.DS2_19166"/>
<evidence type="ECO:0000313" key="3">
    <source>
        <dbReference type="EMBL" id="EWH08087.1"/>
    </source>
</evidence>
<comment type="caution">
    <text evidence="3">The sequence shown here is derived from an EMBL/GenBank/DDBJ whole genome shotgun (WGS) entry which is preliminary data.</text>
</comment>
<evidence type="ECO:0000313" key="4">
    <source>
        <dbReference type="Proteomes" id="UP000019276"/>
    </source>
</evidence>
<proteinExistence type="predicted"/>
<accession>W7QGP6</accession>
<feature type="domain" description="Replication-associated protein G2P C-terminal" evidence="2">
    <location>
        <begin position="220"/>
        <end position="305"/>
    </location>
</feature>
<dbReference type="EMBL" id="ARZY01000079">
    <property type="protein sequence ID" value="EWH08087.1"/>
    <property type="molecule type" value="Genomic_DNA"/>
</dbReference>
<dbReference type="eggNOG" id="ENOG502Z81W">
    <property type="taxonomic scope" value="Bacteria"/>
</dbReference>
<reference evidence="3 4" key="1">
    <citation type="journal article" date="2014" name="Genome Announc.">
        <title>Draft Genome Sequence of the Agar-Degrading Bacterium Catenovulum sp. Strain DS-2, Isolated from Intestines of Haliotis diversicolor.</title>
        <authorList>
            <person name="Shan D."/>
            <person name="Li X."/>
            <person name="Gu Z."/>
            <person name="Wei G."/>
            <person name="Gao Z."/>
            <person name="Shao Z."/>
        </authorList>
    </citation>
    <scope>NUCLEOTIDE SEQUENCE [LARGE SCALE GENOMIC DNA]</scope>
    <source>
        <strain evidence="3 4">DS-2</strain>
    </source>
</reference>
<gene>
    <name evidence="3" type="ORF">DS2_19166</name>
</gene>